<organism evidence="2 3">
    <name type="scientific">Pseudopithomyces chartarum</name>
    <dbReference type="NCBI Taxonomy" id="1892770"/>
    <lineage>
        <taxon>Eukaryota</taxon>
        <taxon>Fungi</taxon>
        <taxon>Dikarya</taxon>
        <taxon>Ascomycota</taxon>
        <taxon>Pezizomycotina</taxon>
        <taxon>Dothideomycetes</taxon>
        <taxon>Pleosporomycetidae</taxon>
        <taxon>Pleosporales</taxon>
        <taxon>Massarineae</taxon>
        <taxon>Didymosphaeriaceae</taxon>
        <taxon>Pseudopithomyces</taxon>
    </lineage>
</organism>
<dbReference type="Pfam" id="PF13092">
    <property type="entry name" value="CENP-L"/>
    <property type="match status" value="1"/>
</dbReference>
<evidence type="ECO:0000313" key="2">
    <source>
        <dbReference type="EMBL" id="KAK3201265.1"/>
    </source>
</evidence>
<dbReference type="InterPro" id="IPR025204">
    <property type="entry name" value="CENP-L"/>
</dbReference>
<protein>
    <submittedName>
        <fullName evidence="2">Uncharacterized protein</fullName>
    </submittedName>
</protein>
<feature type="compositionally biased region" description="Low complexity" evidence="1">
    <location>
        <begin position="350"/>
        <end position="360"/>
    </location>
</feature>
<evidence type="ECO:0000256" key="1">
    <source>
        <dbReference type="SAM" id="MobiDB-lite"/>
    </source>
</evidence>
<feature type="compositionally biased region" description="Basic and acidic residues" evidence="1">
    <location>
        <begin position="383"/>
        <end position="401"/>
    </location>
</feature>
<reference evidence="2 3" key="1">
    <citation type="submission" date="2021-02" db="EMBL/GenBank/DDBJ databases">
        <title>Genome assembly of Pseudopithomyces chartarum.</title>
        <authorList>
            <person name="Jauregui R."/>
            <person name="Singh J."/>
            <person name="Voisey C."/>
        </authorList>
    </citation>
    <scope>NUCLEOTIDE SEQUENCE [LARGE SCALE GENOMIC DNA]</scope>
    <source>
        <strain evidence="2 3">AGR01</strain>
    </source>
</reference>
<accession>A0AAN6LS59</accession>
<comment type="caution">
    <text evidence="2">The sequence shown here is derived from an EMBL/GenBank/DDBJ whole genome shotgun (WGS) entry which is preliminary data.</text>
</comment>
<dbReference type="AlphaFoldDB" id="A0AAN6LS59"/>
<feature type="region of interest" description="Disordered" evidence="1">
    <location>
        <begin position="49"/>
        <end position="79"/>
    </location>
</feature>
<evidence type="ECO:0000313" key="3">
    <source>
        <dbReference type="Proteomes" id="UP001280581"/>
    </source>
</evidence>
<proteinExistence type="predicted"/>
<name>A0AAN6LS59_9PLEO</name>
<sequence length="401" mass="44121">MDDVPDVPAYPLYHRSYLLYRLSPLHTPRDPLLQQPALDAHARRLRDQLQGDRLRGVDVRAGGGASDAPQPDRDHHHHPLGPLQRCTWDLLGDDDAWIDRHRQRLPVSPELARGIDIALEYESQSYNALLLRDPKATTTSTSPPAASTALPLMLVKMPAPVRHIFLDYLSTAFDVHVVPLRLSSAFVTSTLETYLRHLTHPQSTQSVQDVIRQLHVQLSFPNATTLLRHLDVTIAARDLPAFLARAKSLKNARDTPFTAALSAYMKKHFALDINHPNVQVSRIACASFVLGTDRLKLMAPDISDASIASSDTPEASAAELAVQEFYTSLVSEATGTASYLPDHFSVETRSSTPSSVASASADRRKRAGSNANPATHTTKRSRARAEKNGRDESSHEVLKGA</sequence>
<dbReference type="Proteomes" id="UP001280581">
    <property type="component" value="Unassembled WGS sequence"/>
</dbReference>
<feature type="region of interest" description="Disordered" evidence="1">
    <location>
        <begin position="345"/>
        <end position="401"/>
    </location>
</feature>
<keyword evidence="3" id="KW-1185">Reference proteome</keyword>
<gene>
    <name evidence="2" type="ORF">GRF29_185g359418</name>
</gene>
<dbReference type="EMBL" id="WVTA01000016">
    <property type="protein sequence ID" value="KAK3201265.1"/>
    <property type="molecule type" value="Genomic_DNA"/>
</dbReference>
<feature type="compositionally biased region" description="Basic and acidic residues" evidence="1">
    <location>
        <begin position="49"/>
        <end position="58"/>
    </location>
</feature>